<comment type="cofactor">
    <cofactor evidence="1">
        <name>a divalent metal cation</name>
        <dbReference type="ChEBI" id="CHEBI:60240"/>
    </cofactor>
</comment>
<evidence type="ECO:0000256" key="3">
    <source>
        <dbReference type="ARBA" id="ARBA00006958"/>
    </source>
</evidence>
<dbReference type="EMBL" id="JABTTQ020000001">
    <property type="protein sequence ID" value="KAK6163827.1"/>
    <property type="molecule type" value="Genomic_DNA"/>
</dbReference>
<protein>
    <recommendedName>
        <fullName evidence="12">DDE Tnp4 domain-containing protein</fullName>
    </recommendedName>
</protein>
<comment type="subcellular location">
    <subcellularLocation>
        <location evidence="2">Nucleus</location>
    </subcellularLocation>
</comment>
<evidence type="ECO:0000256" key="7">
    <source>
        <dbReference type="ARBA" id="ARBA00023242"/>
    </source>
</evidence>
<keyword evidence="6" id="KW-0378">Hydrolase</keyword>
<keyword evidence="4" id="KW-0540">Nuclease</keyword>
<name>A0ABR0XX71_REHGL</name>
<evidence type="ECO:0008006" key="12">
    <source>
        <dbReference type="Google" id="ProtNLM"/>
    </source>
</evidence>
<dbReference type="InterPro" id="IPR058353">
    <property type="entry name" value="DUF8040"/>
</dbReference>
<evidence type="ECO:0000256" key="4">
    <source>
        <dbReference type="ARBA" id="ARBA00022722"/>
    </source>
</evidence>
<evidence type="ECO:0000256" key="1">
    <source>
        <dbReference type="ARBA" id="ARBA00001968"/>
    </source>
</evidence>
<dbReference type="Pfam" id="PF26138">
    <property type="entry name" value="DUF8040"/>
    <property type="match status" value="1"/>
</dbReference>
<comment type="caution">
    <text evidence="10">The sequence shown here is derived from an EMBL/GenBank/DDBJ whole genome shotgun (WGS) entry which is preliminary data.</text>
</comment>
<keyword evidence="7" id="KW-0539">Nucleus</keyword>
<evidence type="ECO:0000256" key="6">
    <source>
        <dbReference type="ARBA" id="ARBA00022801"/>
    </source>
</evidence>
<dbReference type="PANTHER" id="PTHR22930">
    <property type="match status" value="1"/>
</dbReference>
<dbReference type="PANTHER" id="PTHR22930:SF221">
    <property type="entry name" value="NUCLEASE HARBI1"/>
    <property type="match status" value="1"/>
</dbReference>
<keyword evidence="11" id="KW-1185">Reference proteome</keyword>
<evidence type="ECO:0000259" key="9">
    <source>
        <dbReference type="Pfam" id="PF26138"/>
    </source>
</evidence>
<dbReference type="Proteomes" id="UP001318860">
    <property type="component" value="Unassembled WGS sequence"/>
</dbReference>
<reference evidence="10 11" key="1">
    <citation type="journal article" date="2021" name="Comput. Struct. Biotechnol. J.">
        <title>De novo genome assembly of the potent medicinal plant Rehmannia glutinosa using nanopore technology.</title>
        <authorList>
            <person name="Ma L."/>
            <person name="Dong C."/>
            <person name="Song C."/>
            <person name="Wang X."/>
            <person name="Zheng X."/>
            <person name="Niu Y."/>
            <person name="Chen S."/>
            <person name="Feng W."/>
        </authorList>
    </citation>
    <scope>NUCLEOTIDE SEQUENCE [LARGE SCALE GENOMIC DNA]</scope>
    <source>
        <strain evidence="10">DH-2019</strain>
    </source>
</reference>
<evidence type="ECO:0000256" key="2">
    <source>
        <dbReference type="ARBA" id="ARBA00004123"/>
    </source>
</evidence>
<feature type="domain" description="DDE Tnp4" evidence="8">
    <location>
        <begin position="205"/>
        <end position="369"/>
    </location>
</feature>
<sequence>MSGLPSNEDLEDIVEDVVEDVVEDYYDDCSNLHDDPATEALQALHQQFESFIHLYNIAPRSFSNMLKTPFRDSRFKGADWLNELFLGHHQCFYDALGVEKHIFFLLCQKIIETGAYVEHQQTKVSIEESLGIFLHTIGMHERHHNAAERFQRSPETISRHVHIVVEALCRMAPDYITPPDFSVVPDFIENNNQLYPFFKDCVGAIDGTIIPAWVPSLKHGTYRSRKGTLAQNVLAACDFNLNFTFILPGWEGSANDSRVFAEALSVPEYNFPWPPQGKYYVVDSGFSNFPGFLSPYRGERYHIPEWVGANRNPSSMKELFNRRHAIVRNVIERCFSSLKQRFAIIKGLMPNYKLSTQADIVIACCVVHNFVRRHSLFDEIFQSVADPDYVPQPEEGTSTQPLRRQMNHTDDGLMEQSLLRDSIAASLWQNTHFRRPSNSA</sequence>
<accession>A0ABR0XX71</accession>
<dbReference type="InterPro" id="IPR027806">
    <property type="entry name" value="HARBI1_dom"/>
</dbReference>
<gene>
    <name evidence="10" type="ORF">DH2020_000691</name>
</gene>
<dbReference type="InterPro" id="IPR045249">
    <property type="entry name" value="HARBI1-like"/>
</dbReference>
<dbReference type="Pfam" id="PF13359">
    <property type="entry name" value="DDE_Tnp_4"/>
    <property type="match status" value="1"/>
</dbReference>
<keyword evidence="5" id="KW-0479">Metal-binding</keyword>
<evidence type="ECO:0000259" key="8">
    <source>
        <dbReference type="Pfam" id="PF13359"/>
    </source>
</evidence>
<evidence type="ECO:0000313" key="10">
    <source>
        <dbReference type="EMBL" id="KAK6163827.1"/>
    </source>
</evidence>
<organism evidence="10 11">
    <name type="scientific">Rehmannia glutinosa</name>
    <name type="common">Chinese foxglove</name>
    <dbReference type="NCBI Taxonomy" id="99300"/>
    <lineage>
        <taxon>Eukaryota</taxon>
        <taxon>Viridiplantae</taxon>
        <taxon>Streptophyta</taxon>
        <taxon>Embryophyta</taxon>
        <taxon>Tracheophyta</taxon>
        <taxon>Spermatophyta</taxon>
        <taxon>Magnoliopsida</taxon>
        <taxon>eudicotyledons</taxon>
        <taxon>Gunneridae</taxon>
        <taxon>Pentapetalae</taxon>
        <taxon>asterids</taxon>
        <taxon>lamiids</taxon>
        <taxon>Lamiales</taxon>
        <taxon>Orobanchaceae</taxon>
        <taxon>Rehmannieae</taxon>
        <taxon>Rehmannia</taxon>
    </lineage>
</organism>
<evidence type="ECO:0000256" key="5">
    <source>
        <dbReference type="ARBA" id="ARBA00022723"/>
    </source>
</evidence>
<evidence type="ECO:0000313" key="11">
    <source>
        <dbReference type="Proteomes" id="UP001318860"/>
    </source>
</evidence>
<feature type="domain" description="DUF8040" evidence="9">
    <location>
        <begin position="73"/>
        <end position="170"/>
    </location>
</feature>
<proteinExistence type="inferred from homology"/>
<comment type="similarity">
    <text evidence="3">Belongs to the HARBI1 family.</text>
</comment>